<accession>A0A172XCP6</accession>
<dbReference type="Proteomes" id="UP000264231">
    <property type="component" value="Plasmid lp159"/>
</dbReference>
<geneLocation type="plasmid" evidence="1 2">
    <name>lp159</name>
</geneLocation>
<dbReference type="InterPro" id="IPR009753">
    <property type="entry name" value="DUF1322"/>
</dbReference>
<sequence length="70" mass="8516">MNRSAILSEYFSYLRYLRSEDCKYYFPVLMGVCTFAEVKRFKYAELLEINKIANFKFKKEMYENFLIANL</sequence>
<organism evidence="1 2">
    <name type="scientific">Borrelia turicatae</name>
    <dbReference type="NCBI Taxonomy" id="142"/>
    <lineage>
        <taxon>Bacteria</taxon>
        <taxon>Pseudomonadati</taxon>
        <taxon>Spirochaetota</taxon>
        <taxon>Spirochaetia</taxon>
        <taxon>Spirochaetales</taxon>
        <taxon>Borreliaceae</taxon>
        <taxon>Borrelia</taxon>
    </lineage>
</organism>
<dbReference type="Pfam" id="PF07032">
    <property type="entry name" value="DUF1322"/>
    <property type="match status" value="1"/>
</dbReference>
<reference evidence="1 2" key="1">
    <citation type="submission" date="2016-05" db="EMBL/GenBank/DDBJ databases">
        <title>Chromosome and linear plasmid sequence of a 2015 human isolate of tick-borne relapsing fever spirochete, Borrelia turicatae.</title>
        <authorList>
            <person name="Kingry L.C."/>
            <person name="Dhwani B."/>
            <person name="Replogle A."/>
            <person name="Sexton C."/>
            <person name="Rowe L."/>
            <person name="Stermole B.M."/>
            <person name="Christensen A.M."/>
            <person name="Schriefer M.E."/>
        </authorList>
    </citation>
    <scope>NUCLEOTIDE SEQUENCE [LARGE SCALE GENOMIC DNA]</scope>
    <source>
        <strain evidence="1 2">BTE5EL</strain>
        <plasmid evidence="1 2">lp159</plasmid>
    </source>
</reference>
<protein>
    <submittedName>
        <fullName evidence="1">Uncharacterized protein</fullName>
    </submittedName>
</protein>
<dbReference type="RefSeq" id="WP_020282298.1">
    <property type="nucleotide sequence ID" value="NZ_CP015630.1"/>
</dbReference>
<evidence type="ECO:0000313" key="2">
    <source>
        <dbReference type="Proteomes" id="UP000264231"/>
    </source>
</evidence>
<gene>
    <name evidence="1" type="ORF">A7978_04655</name>
</gene>
<dbReference type="AlphaFoldDB" id="A0A172XCP6"/>
<proteinExistence type="predicted"/>
<name>A0A172XCP6_BORTU</name>
<evidence type="ECO:0000313" key="1">
    <source>
        <dbReference type="EMBL" id="ANF34403.1"/>
    </source>
</evidence>
<keyword evidence="1" id="KW-0614">Plasmid</keyword>
<dbReference type="EMBL" id="CP015630">
    <property type="protein sequence ID" value="ANF34403.1"/>
    <property type="molecule type" value="Genomic_DNA"/>
</dbReference>